<dbReference type="GO" id="GO:0016491">
    <property type="term" value="F:oxidoreductase activity"/>
    <property type="evidence" value="ECO:0007669"/>
    <property type="project" value="UniProtKB-KW"/>
</dbReference>
<dbReference type="InterPro" id="IPR020471">
    <property type="entry name" value="AKR"/>
</dbReference>
<organism evidence="3 4">
    <name type="scientific">Viridothelium virens</name>
    <name type="common">Speckled blister lichen</name>
    <name type="synonym">Trypethelium virens</name>
    <dbReference type="NCBI Taxonomy" id="1048519"/>
    <lineage>
        <taxon>Eukaryota</taxon>
        <taxon>Fungi</taxon>
        <taxon>Dikarya</taxon>
        <taxon>Ascomycota</taxon>
        <taxon>Pezizomycotina</taxon>
        <taxon>Dothideomycetes</taxon>
        <taxon>Dothideomycetes incertae sedis</taxon>
        <taxon>Trypetheliales</taxon>
        <taxon>Trypetheliaceae</taxon>
        <taxon>Viridothelium</taxon>
    </lineage>
</organism>
<evidence type="ECO:0000313" key="4">
    <source>
        <dbReference type="Proteomes" id="UP000800092"/>
    </source>
</evidence>
<accession>A0A6A6HAL0</accession>
<dbReference type="PANTHER" id="PTHR43625">
    <property type="entry name" value="AFLATOXIN B1 ALDEHYDE REDUCTASE"/>
    <property type="match status" value="1"/>
</dbReference>
<dbReference type="PANTHER" id="PTHR43625:SF40">
    <property type="entry name" value="ALDO-KETO REDUCTASE YAKC [NADP(+)]"/>
    <property type="match status" value="1"/>
</dbReference>
<dbReference type="Gene3D" id="3.20.20.100">
    <property type="entry name" value="NADP-dependent oxidoreductase domain"/>
    <property type="match status" value="1"/>
</dbReference>
<keyword evidence="4" id="KW-1185">Reference proteome</keyword>
<dbReference type="Proteomes" id="UP000800092">
    <property type="component" value="Unassembled WGS sequence"/>
</dbReference>
<dbReference type="Pfam" id="PF00248">
    <property type="entry name" value="Aldo_ket_red"/>
    <property type="match status" value="1"/>
</dbReference>
<dbReference type="InterPro" id="IPR050791">
    <property type="entry name" value="Aldo-Keto_reductase"/>
</dbReference>
<dbReference type="PRINTS" id="PR00069">
    <property type="entry name" value="ALDKETRDTASE"/>
</dbReference>
<dbReference type="OrthoDB" id="37537at2759"/>
<dbReference type="InterPro" id="IPR023210">
    <property type="entry name" value="NADP_OxRdtase_dom"/>
</dbReference>
<evidence type="ECO:0000259" key="2">
    <source>
        <dbReference type="Pfam" id="PF00248"/>
    </source>
</evidence>
<dbReference type="AlphaFoldDB" id="A0A6A6HAL0"/>
<reference evidence="3" key="1">
    <citation type="journal article" date="2020" name="Stud. Mycol.">
        <title>101 Dothideomycetes genomes: a test case for predicting lifestyles and emergence of pathogens.</title>
        <authorList>
            <person name="Haridas S."/>
            <person name="Albert R."/>
            <person name="Binder M."/>
            <person name="Bloem J."/>
            <person name="Labutti K."/>
            <person name="Salamov A."/>
            <person name="Andreopoulos B."/>
            <person name="Baker S."/>
            <person name="Barry K."/>
            <person name="Bills G."/>
            <person name="Bluhm B."/>
            <person name="Cannon C."/>
            <person name="Castanera R."/>
            <person name="Culley D."/>
            <person name="Daum C."/>
            <person name="Ezra D."/>
            <person name="Gonzalez J."/>
            <person name="Henrissat B."/>
            <person name="Kuo A."/>
            <person name="Liang C."/>
            <person name="Lipzen A."/>
            <person name="Lutzoni F."/>
            <person name="Magnuson J."/>
            <person name="Mondo S."/>
            <person name="Nolan M."/>
            <person name="Ohm R."/>
            <person name="Pangilinan J."/>
            <person name="Park H.-J."/>
            <person name="Ramirez L."/>
            <person name="Alfaro M."/>
            <person name="Sun H."/>
            <person name="Tritt A."/>
            <person name="Yoshinaga Y."/>
            <person name="Zwiers L.-H."/>
            <person name="Turgeon B."/>
            <person name="Goodwin S."/>
            <person name="Spatafora J."/>
            <person name="Crous P."/>
            <person name="Grigoriev I."/>
        </authorList>
    </citation>
    <scope>NUCLEOTIDE SEQUENCE</scope>
    <source>
        <strain evidence="3">Tuck. ex Michener</strain>
    </source>
</reference>
<dbReference type="GO" id="GO:0005737">
    <property type="term" value="C:cytoplasm"/>
    <property type="evidence" value="ECO:0007669"/>
    <property type="project" value="TreeGrafter"/>
</dbReference>
<gene>
    <name evidence="3" type="ORF">EV356DRAFT_514763</name>
</gene>
<proteinExistence type="predicted"/>
<feature type="domain" description="NADP-dependent oxidoreductase" evidence="2">
    <location>
        <begin position="21"/>
        <end position="321"/>
    </location>
</feature>
<dbReference type="SUPFAM" id="SSF51430">
    <property type="entry name" value="NAD(P)-linked oxidoreductase"/>
    <property type="match status" value="1"/>
</dbReference>
<keyword evidence="1" id="KW-0560">Oxidoreductase</keyword>
<evidence type="ECO:0000313" key="3">
    <source>
        <dbReference type="EMBL" id="KAF2234869.1"/>
    </source>
</evidence>
<evidence type="ECO:0000256" key="1">
    <source>
        <dbReference type="ARBA" id="ARBA00023002"/>
    </source>
</evidence>
<name>A0A6A6HAL0_VIRVR</name>
<sequence>MPTKPVPLRQLGKNGPDVPALGFGLMGMSLPHYGTLENDEERFKLLDRAVELGATFWDSSDLYGDSEELLGKWFRRTGKRNDIFLATKFGIVAQKDLLKPRFDSSAKYCRESCEKSLKALGIDCIDLYYVHRVNPETSIEETMRVLVELKNEGKIKHIGLCGVTSSTLRRACKIHPVAAIQEEYSPFLLDIETDEGTHLLQTCRELGVAVVCYSPLGRGMLTSTFQNGAFGCDPGDARAKVFPRLMEENRDANQKLVAEFGALAAKKGCSTSQLALAWLLKQGQDVIPIPGTKKMKWLEQNWAALDVVLSDEEEAEIRKFVESAGIVGDRTPPQFKEAGSLVDTKEEGT</sequence>
<protein>
    <submittedName>
        <fullName evidence="3">Putative aldo/keto reductase</fullName>
    </submittedName>
</protein>
<dbReference type="EMBL" id="ML991795">
    <property type="protein sequence ID" value="KAF2234869.1"/>
    <property type="molecule type" value="Genomic_DNA"/>
</dbReference>
<dbReference type="InterPro" id="IPR036812">
    <property type="entry name" value="NAD(P)_OxRdtase_dom_sf"/>
</dbReference>